<name>A0A183US06_TOXCA</name>
<reference evidence="2 3" key="2">
    <citation type="submission" date="2018-11" db="EMBL/GenBank/DDBJ databases">
        <authorList>
            <consortium name="Pathogen Informatics"/>
        </authorList>
    </citation>
    <scope>NUCLEOTIDE SEQUENCE [LARGE SCALE GENOMIC DNA]</scope>
</reference>
<evidence type="ECO:0000313" key="2">
    <source>
        <dbReference type="EMBL" id="VDM42597.1"/>
    </source>
</evidence>
<evidence type="ECO:0000256" key="1">
    <source>
        <dbReference type="SAM" id="MobiDB-lite"/>
    </source>
</evidence>
<sequence length="332" mass="37885">MTVNANHEEYSFRRSHNDGGGTVHSEGGKSSSCERTIFQVVDRVDIRATRAVFHYLSNVYALNWSEFGTAKIAFIPTGRLLIGPITVNHFAKKYFIKQASRGERSSSMELFMILIREPVSLKIFQLILLVSFAYAEMEYTRETMPGAQFYDGKKLKIPISDEAGYEMYERWALQGISSIMSAIANEKLDNLNEYHRNKLYKCSQKAEDIYEQANCLVNAMDAAEPLRRKNESEGSRLSKIKDVLNKTEGAFVIGNGGFIGEEDALGLKRNRTSITIMHNDRPKVEFRTKREAIKKAHYKLHTEYENLTPFGLIGKYLSQTVKQVKHKNKDKS</sequence>
<evidence type="ECO:0000313" key="3">
    <source>
        <dbReference type="Proteomes" id="UP000050794"/>
    </source>
</evidence>
<feature type="region of interest" description="Disordered" evidence="1">
    <location>
        <begin position="1"/>
        <end position="30"/>
    </location>
</feature>
<keyword evidence="3" id="KW-1185">Reference proteome</keyword>
<accession>A0A183US06</accession>
<dbReference type="WBParaSite" id="TCNE_0001127601-mRNA-1">
    <property type="protein sequence ID" value="TCNE_0001127601-mRNA-1"/>
    <property type="gene ID" value="TCNE_0001127601"/>
</dbReference>
<dbReference type="Proteomes" id="UP000050794">
    <property type="component" value="Unassembled WGS sequence"/>
</dbReference>
<dbReference type="AlphaFoldDB" id="A0A183US06"/>
<proteinExistence type="predicted"/>
<feature type="compositionally biased region" description="Basic and acidic residues" evidence="1">
    <location>
        <begin position="1"/>
        <end position="17"/>
    </location>
</feature>
<evidence type="ECO:0000313" key="4">
    <source>
        <dbReference type="WBParaSite" id="TCNE_0001127601-mRNA-1"/>
    </source>
</evidence>
<gene>
    <name evidence="2" type="ORF">TCNE_LOCUS11276</name>
</gene>
<protein>
    <submittedName>
        <fullName evidence="4">HA2 domain-containing protein</fullName>
    </submittedName>
</protein>
<dbReference type="EMBL" id="UYWY01020804">
    <property type="protein sequence ID" value="VDM42597.1"/>
    <property type="molecule type" value="Genomic_DNA"/>
</dbReference>
<reference evidence="4" key="1">
    <citation type="submission" date="2016-06" db="UniProtKB">
        <authorList>
            <consortium name="WormBaseParasite"/>
        </authorList>
    </citation>
    <scope>IDENTIFICATION</scope>
</reference>
<organism evidence="3 4">
    <name type="scientific">Toxocara canis</name>
    <name type="common">Canine roundworm</name>
    <dbReference type="NCBI Taxonomy" id="6265"/>
    <lineage>
        <taxon>Eukaryota</taxon>
        <taxon>Metazoa</taxon>
        <taxon>Ecdysozoa</taxon>
        <taxon>Nematoda</taxon>
        <taxon>Chromadorea</taxon>
        <taxon>Rhabditida</taxon>
        <taxon>Spirurina</taxon>
        <taxon>Ascaridomorpha</taxon>
        <taxon>Ascaridoidea</taxon>
        <taxon>Toxocaridae</taxon>
        <taxon>Toxocara</taxon>
    </lineage>
</organism>